<accession>A0ACC0D7H1</accession>
<dbReference type="Proteomes" id="UP001497680">
    <property type="component" value="Unassembled WGS sequence"/>
</dbReference>
<reference evidence="1 2" key="1">
    <citation type="journal article" date="2022" name="New Phytol.">
        <title>Ecological generalism drives hyperdiversity of secondary metabolite gene clusters in xylarialean endophytes.</title>
        <authorList>
            <person name="Franco M.E.E."/>
            <person name="Wisecaver J.H."/>
            <person name="Arnold A.E."/>
            <person name="Ju Y.M."/>
            <person name="Slot J.C."/>
            <person name="Ahrendt S."/>
            <person name="Moore L.P."/>
            <person name="Eastman K.E."/>
            <person name="Scott K."/>
            <person name="Konkel Z."/>
            <person name="Mondo S.J."/>
            <person name="Kuo A."/>
            <person name="Hayes R.D."/>
            <person name="Haridas S."/>
            <person name="Andreopoulos B."/>
            <person name="Riley R."/>
            <person name="LaButti K."/>
            <person name="Pangilinan J."/>
            <person name="Lipzen A."/>
            <person name="Amirebrahimi M."/>
            <person name="Yan J."/>
            <person name="Adam C."/>
            <person name="Keymanesh K."/>
            <person name="Ng V."/>
            <person name="Louie K."/>
            <person name="Northen T."/>
            <person name="Drula E."/>
            <person name="Henrissat B."/>
            <person name="Hsieh H.M."/>
            <person name="Youens-Clark K."/>
            <person name="Lutzoni F."/>
            <person name="Miadlikowska J."/>
            <person name="Eastwood D.C."/>
            <person name="Hamelin R.C."/>
            <person name="Grigoriev I.V."/>
            <person name="U'Ren J.M."/>
        </authorList>
    </citation>
    <scope>NUCLEOTIDE SEQUENCE [LARGE SCALE GENOMIC DNA]</scope>
    <source>
        <strain evidence="1 2">ER1909</strain>
    </source>
</reference>
<gene>
    <name evidence="1" type="ORF">F4821DRAFT_233209</name>
</gene>
<proteinExistence type="predicted"/>
<organism evidence="1 2">
    <name type="scientific">Hypoxylon rubiginosum</name>
    <dbReference type="NCBI Taxonomy" id="110542"/>
    <lineage>
        <taxon>Eukaryota</taxon>
        <taxon>Fungi</taxon>
        <taxon>Dikarya</taxon>
        <taxon>Ascomycota</taxon>
        <taxon>Pezizomycotina</taxon>
        <taxon>Sordariomycetes</taxon>
        <taxon>Xylariomycetidae</taxon>
        <taxon>Xylariales</taxon>
        <taxon>Hypoxylaceae</taxon>
        <taxon>Hypoxylon</taxon>
    </lineage>
</organism>
<dbReference type="EMBL" id="MU394300">
    <property type="protein sequence ID" value="KAI6088544.1"/>
    <property type="molecule type" value="Genomic_DNA"/>
</dbReference>
<comment type="caution">
    <text evidence="1">The sequence shown here is derived from an EMBL/GenBank/DDBJ whole genome shotgun (WGS) entry which is preliminary data.</text>
</comment>
<evidence type="ECO:0000313" key="2">
    <source>
        <dbReference type="Proteomes" id="UP001497680"/>
    </source>
</evidence>
<keyword evidence="2" id="KW-1185">Reference proteome</keyword>
<evidence type="ECO:0000313" key="1">
    <source>
        <dbReference type="EMBL" id="KAI6088544.1"/>
    </source>
</evidence>
<sequence length="454" mass="47123">MSHFISALAGTASQGSASTSGDGVDSTDAPGDEPTTGAPESIKELPRDDALISSPNERTKEILSEAGRNASQGKSQKLEDEFNGAGAEGSKTSDSDSPEPADVSKEAEGTTNAAQEQDGDAKPVNITGEPDTANISKDAQVDVSHGKEKTNGFARVASDGSGRKANTVDSNKPSDNTQVADNMGKPAHIERRIEIPLPRPEKVVSSPPEPNKPDTDNITNGLRSTDDLPGTEDLPSTNGLPGLPDDPPEEILDPSVHSPSSNISPIPKIPKVAPIGIAPPPDLLDLAHGLGGNTVDDVGNIVDASGEVLGHATGDLPAMVGRQVADNGEIHGEDGEIVGYVSENFTDPPPADIPENVLGGLKIDHQGNILDASGNIIGRFNEKAGENGALAPFLNRKKSSNPRAESKPQEEKPPKVNAQTGGSPSDLFLDVKSTADGIQLIIRIPTMFGKQPQD</sequence>
<protein>
    <submittedName>
        <fullName evidence="1">Uncharacterized protein</fullName>
    </submittedName>
</protein>
<name>A0ACC0D7H1_9PEZI</name>